<comment type="similarity">
    <text evidence="2 10">Belongs to the V-ATPase proteolipid subunit family.</text>
</comment>
<evidence type="ECO:0000313" key="13">
    <source>
        <dbReference type="WBParaSite" id="nRc.2.0.1.t39990-RA"/>
    </source>
</evidence>
<name>A0A915KPL2_ROMCU</name>
<dbReference type="InterPro" id="IPR000245">
    <property type="entry name" value="ATPase_proteolipid_csu"/>
</dbReference>
<reference evidence="13" key="1">
    <citation type="submission" date="2022-11" db="UniProtKB">
        <authorList>
            <consortium name="WormBaseParasite"/>
        </authorList>
    </citation>
    <scope>IDENTIFICATION</scope>
</reference>
<organism evidence="12 13">
    <name type="scientific">Romanomermis culicivorax</name>
    <name type="common">Nematode worm</name>
    <dbReference type="NCBI Taxonomy" id="13658"/>
    <lineage>
        <taxon>Eukaryota</taxon>
        <taxon>Metazoa</taxon>
        <taxon>Ecdysozoa</taxon>
        <taxon>Nematoda</taxon>
        <taxon>Enoplea</taxon>
        <taxon>Dorylaimia</taxon>
        <taxon>Mermithida</taxon>
        <taxon>Mermithoidea</taxon>
        <taxon>Mermithidae</taxon>
        <taxon>Romanomermis</taxon>
    </lineage>
</organism>
<dbReference type="Pfam" id="PF00137">
    <property type="entry name" value="ATP-synt_C"/>
    <property type="match status" value="2"/>
</dbReference>
<keyword evidence="8 10" id="KW-0472">Membrane</keyword>
<evidence type="ECO:0000256" key="8">
    <source>
        <dbReference type="ARBA" id="ARBA00023136"/>
    </source>
</evidence>
<evidence type="ECO:0000256" key="1">
    <source>
        <dbReference type="ARBA" id="ARBA00004141"/>
    </source>
</evidence>
<protein>
    <recommendedName>
        <fullName evidence="10">V-type proton ATPase proteolipid subunit</fullName>
    </recommendedName>
</protein>
<evidence type="ECO:0000256" key="10">
    <source>
        <dbReference type="RuleBase" id="RU363060"/>
    </source>
</evidence>
<comment type="subunit">
    <text evidence="9">V-ATPase is a heteromultimeric enzyme made up of two complexes: the ATP-hydrolytic V1 complex and the proton translocation V0 complex. The V1 complex consists of three catalytic AB heterodimers that form a heterohexamer, three peripheral stalks each consisting of EG heterodimers, one central rotor including subunits D and F, and the regulatory subunits C and H. The proton translocation complex V0 consists of the proton transport subunit a, a ring of proteolipid subunits c9c'', rotary subunit d, subunits e and f, and the accessory subunits vah-19/Ac45 and vah-20/PRR.</text>
</comment>
<dbReference type="SUPFAM" id="SSF81333">
    <property type="entry name" value="F1F0 ATP synthase subunit C"/>
    <property type="match status" value="2"/>
</dbReference>
<evidence type="ECO:0000256" key="6">
    <source>
        <dbReference type="ARBA" id="ARBA00022989"/>
    </source>
</evidence>
<evidence type="ECO:0000256" key="2">
    <source>
        <dbReference type="ARBA" id="ARBA00007296"/>
    </source>
</evidence>
<keyword evidence="4 10" id="KW-0812">Transmembrane</keyword>
<dbReference type="InterPro" id="IPR011555">
    <property type="entry name" value="ATPase_proteolipid_su_C_euk"/>
</dbReference>
<feature type="domain" description="V-ATPase proteolipid subunit C-like" evidence="11">
    <location>
        <begin position="14"/>
        <end position="73"/>
    </location>
</feature>
<sequence length="156" mass="15849">MDNTVFLAPVFGCLGAVSAISLSVIGAAYGTAKCMIGMAAVAPKKPQLILKSLVPMIMAGVLGIYGLVCAVLIVSNIESPPQYNMYSGFLGFGSGLAVGVCSLAAGFAIGNVGEAGIRSAAMRPQMYATIVLITGFAMVAGMYGMVISLIQSAKKT</sequence>
<evidence type="ECO:0000256" key="3">
    <source>
        <dbReference type="ARBA" id="ARBA00022448"/>
    </source>
</evidence>
<keyword evidence="6 10" id="KW-1133">Transmembrane helix</keyword>
<feature type="transmembrane region" description="Helical" evidence="10">
    <location>
        <begin position="6"/>
        <end position="32"/>
    </location>
</feature>
<dbReference type="NCBIfam" id="TIGR01100">
    <property type="entry name" value="V_ATP_synt_C"/>
    <property type="match status" value="1"/>
</dbReference>
<comment type="subcellular location">
    <subcellularLocation>
        <location evidence="1">Membrane</location>
        <topology evidence="1">Multi-pass membrane protein</topology>
    </subcellularLocation>
    <subcellularLocation>
        <location evidence="10">Vacuole membrane</location>
        <topology evidence="10">Multi-pass membrane protein</topology>
    </subcellularLocation>
</comment>
<dbReference type="InterPro" id="IPR002379">
    <property type="entry name" value="ATPase_proteolipid_c-like_dom"/>
</dbReference>
<keyword evidence="7 10" id="KW-0406">Ion transport</keyword>
<dbReference type="WBParaSite" id="nRc.2.0.1.t39990-RA">
    <property type="protein sequence ID" value="nRc.2.0.1.t39990-RA"/>
    <property type="gene ID" value="nRc.2.0.1.g39990"/>
</dbReference>
<keyword evidence="5 10" id="KW-0375">Hydrogen ion transport</keyword>
<dbReference type="GO" id="GO:0046961">
    <property type="term" value="F:proton-transporting ATPase activity, rotational mechanism"/>
    <property type="evidence" value="ECO:0007669"/>
    <property type="project" value="InterPro"/>
</dbReference>
<dbReference type="CDD" id="cd18176">
    <property type="entry name" value="ATP-synt_Vo_c_ATP6C_rpt2"/>
    <property type="match status" value="1"/>
</dbReference>
<feature type="transmembrane region" description="Helical" evidence="10">
    <location>
        <begin position="53"/>
        <end position="74"/>
    </location>
</feature>
<dbReference type="GO" id="GO:0005774">
    <property type="term" value="C:vacuolar membrane"/>
    <property type="evidence" value="ECO:0007669"/>
    <property type="project" value="UniProtKB-SubCell"/>
</dbReference>
<dbReference type="InterPro" id="IPR035921">
    <property type="entry name" value="F/V-ATP_Csub_sf"/>
</dbReference>
<accession>A0A915KPL2</accession>
<evidence type="ECO:0000259" key="11">
    <source>
        <dbReference type="Pfam" id="PF00137"/>
    </source>
</evidence>
<proteinExistence type="inferred from homology"/>
<keyword evidence="10" id="KW-0926">Vacuole</keyword>
<dbReference type="AlphaFoldDB" id="A0A915KPL2"/>
<evidence type="ECO:0000256" key="5">
    <source>
        <dbReference type="ARBA" id="ARBA00022781"/>
    </source>
</evidence>
<dbReference type="Gene3D" id="1.20.120.610">
    <property type="entry name" value="lithium bound rotor ring of v- atpase"/>
    <property type="match status" value="1"/>
</dbReference>
<feature type="domain" description="V-ATPase proteolipid subunit C-like" evidence="11">
    <location>
        <begin position="92"/>
        <end position="150"/>
    </location>
</feature>
<evidence type="ECO:0000256" key="7">
    <source>
        <dbReference type="ARBA" id="ARBA00023065"/>
    </source>
</evidence>
<keyword evidence="12" id="KW-1185">Reference proteome</keyword>
<feature type="transmembrane region" description="Helical" evidence="10">
    <location>
        <begin position="130"/>
        <end position="150"/>
    </location>
</feature>
<evidence type="ECO:0000313" key="12">
    <source>
        <dbReference type="Proteomes" id="UP000887565"/>
    </source>
</evidence>
<comment type="function">
    <text evidence="10">Proton-conducting pore forming of the V0 complex of vacuolar(H+)-ATPase (V-ATPase), a multisubunit enzyme composed of a peripheral complex (V1) that hydrolyzes ATP and a membrane integral complex (V0) that translocates protons. V-ATPase is responsible for acidifying and maintaining the pH of intracellular compartments and in some cell types, is targeted to the plasma membrane, where it is responsible for acidifying the extracellular environment.</text>
</comment>
<keyword evidence="3 10" id="KW-0813">Transport</keyword>
<feature type="transmembrane region" description="Helical" evidence="10">
    <location>
        <begin position="86"/>
        <end position="109"/>
    </location>
</feature>
<dbReference type="GO" id="GO:0033179">
    <property type="term" value="C:proton-transporting V-type ATPase, V0 domain"/>
    <property type="evidence" value="ECO:0007669"/>
    <property type="project" value="InterPro"/>
</dbReference>
<dbReference type="Proteomes" id="UP000887565">
    <property type="component" value="Unplaced"/>
</dbReference>
<evidence type="ECO:0000256" key="9">
    <source>
        <dbReference type="ARBA" id="ARBA00046574"/>
    </source>
</evidence>
<dbReference type="PANTHER" id="PTHR10263">
    <property type="entry name" value="V-TYPE PROTON ATPASE PROTEOLIPID SUBUNIT"/>
    <property type="match status" value="1"/>
</dbReference>
<dbReference type="PRINTS" id="PR00122">
    <property type="entry name" value="VACATPASE"/>
</dbReference>
<evidence type="ECO:0000256" key="4">
    <source>
        <dbReference type="ARBA" id="ARBA00022692"/>
    </source>
</evidence>